<reference evidence="3 4" key="1">
    <citation type="submission" date="2023-02" db="EMBL/GenBank/DDBJ databases">
        <title>LHISI_Scaffold_Assembly.</title>
        <authorList>
            <person name="Stuart O.P."/>
            <person name="Cleave R."/>
            <person name="Magrath M.J.L."/>
            <person name="Mikheyev A.S."/>
        </authorList>
    </citation>
    <scope>NUCLEOTIDE SEQUENCE [LARGE SCALE GENOMIC DNA]</scope>
    <source>
        <strain evidence="3">Daus_M_001</strain>
        <tissue evidence="3">Leg muscle</tissue>
    </source>
</reference>
<accession>A0ABQ9IKH2</accession>
<dbReference type="InterPro" id="IPR012337">
    <property type="entry name" value="RNaseH-like_sf"/>
</dbReference>
<evidence type="ECO:0000259" key="2">
    <source>
        <dbReference type="Pfam" id="PF05699"/>
    </source>
</evidence>
<dbReference type="InterPro" id="IPR008906">
    <property type="entry name" value="HATC_C_dom"/>
</dbReference>
<evidence type="ECO:0000313" key="4">
    <source>
        <dbReference type="Proteomes" id="UP001159363"/>
    </source>
</evidence>
<dbReference type="SUPFAM" id="SSF53098">
    <property type="entry name" value="Ribonuclease H-like"/>
    <property type="match status" value="1"/>
</dbReference>
<protein>
    <recommendedName>
        <fullName evidence="2">HAT C-terminal dimerisation domain-containing protein</fullName>
    </recommendedName>
</protein>
<organism evidence="3 4">
    <name type="scientific">Dryococelus australis</name>
    <dbReference type="NCBI Taxonomy" id="614101"/>
    <lineage>
        <taxon>Eukaryota</taxon>
        <taxon>Metazoa</taxon>
        <taxon>Ecdysozoa</taxon>
        <taxon>Arthropoda</taxon>
        <taxon>Hexapoda</taxon>
        <taxon>Insecta</taxon>
        <taxon>Pterygota</taxon>
        <taxon>Neoptera</taxon>
        <taxon>Polyneoptera</taxon>
        <taxon>Phasmatodea</taxon>
        <taxon>Verophasmatodea</taxon>
        <taxon>Anareolatae</taxon>
        <taxon>Phasmatidae</taxon>
        <taxon>Eurycanthinae</taxon>
        <taxon>Dryococelus</taxon>
    </lineage>
</organism>
<comment type="caution">
    <text evidence="3">The sequence shown here is derived from an EMBL/GenBank/DDBJ whole genome shotgun (WGS) entry which is preliminary data.</text>
</comment>
<gene>
    <name evidence="3" type="ORF">PR048_002510</name>
</gene>
<dbReference type="PANTHER" id="PTHR45749">
    <property type="match status" value="1"/>
</dbReference>
<proteinExistence type="predicted"/>
<dbReference type="EMBL" id="JARBHB010000001">
    <property type="protein sequence ID" value="KAJ8897164.1"/>
    <property type="molecule type" value="Genomic_DNA"/>
</dbReference>
<feature type="compositionally biased region" description="Basic and acidic residues" evidence="1">
    <location>
        <begin position="1"/>
        <end position="16"/>
    </location>
</feature>
<sequence length="481" mass="54891">MEQRRNARSEEREIPAKTRRPTASSRRPGTKIRVIPPGGKESHIQSPNAENRSAETRDSVLDLDPTPGMVAVHSVNPVLYFALVMLVTALMRLPQVWRQEISLRGHRDSGRLNVEEPTKNDGNFRALLRLRARAGDSLLNEHLNSERGNAMYISPTVQNGLLSLIGKQIQETVAERIKEAKFFTILGDENTDISRVEQFSLCVKCLEMDIFDMRGFSDIRSGRTKILKDGLEAAGIPNCAVHNYNDTRWVERHDCVAVFSESFLSIVQALELLIERGLAIAKIEHVERMISEIRENCEKEFAVVYRNAQDKAPKVGVLASFHEGLELSDSEIMWKKAHPRMRKQFIDIEKAIEFYKDDLQYTNRSILEAEWRLWKMSSRTPERQTQATKVMTVCEVLKIIDKDSFPNMAVLLKILAVIPLTTASVERSFSTLKRLKTCLRNKTGEERLTALTLMTVHRDVKVHVEDIVKQYGQISRRLSLS</sequence>
<feature type="region of interest" description="Disordered" evidence="1">
    <location>
        <begin position="1"/>
        <end position="61"/>
    </location>
</feature>
<feature type="domain" description="HAT C-terminal dimerisation" evidence="2">
    <location>
        <begin position="391"/>
        <end position="459"/>
    </location>
</feature>
<keyword evidence="4" id="KW-1185">Reference proteome</keyword>
<evidence type="ECO:0000313" key="3">
    <source>
        <dbReference type="EMBL" id="KAJ8897164.1"/>
    </source>
</evidence>
<name>A0ABQ9IKH2_9NEOP</name>
<evidence type="ECO:0000256" key="1">
    <source>
        <dbReference type="SAM" id="MobiDB-lite"/>
    </source>
</evidence>
<dbReference type="Proteomes" id="UP001159363">
    <property type="component" value="Chromosome 1"/>
</dbReference>
<dbReference type="PANTHER" id="PTHR45749:SF21">
    <property type="entry name" value="DUF4371 DOMAIN-CONTAINING PROTEIN"/>
    <property type="match status" value="1"/>
</dbReference>
<dbReference type="Pfam" id="PF05699">
    <property type="entry name" value="Dimer_Tnp_hAT"/>
    <property type="match status" value="1"/>
</dbReference>